<dbReference type="AlphaFoldDB" id="A0A645GIV5"/>
<evidence type="ECO:0000313" key="1">
    <source>
        <dbReference type="EMBL" id="MPN26080.1"/>
    </source>
</evidence>
<reference evidence="1" key="1">
    <citation type="submission" date="2019-08" db="EMBL/GenBank/DDBJ databases">
        <authorList>
            <person name="Kucharzyk K."/>
            <person name="Murdoch R.W."/>
            <person name="Higgins S."/>
            <person name="Loffler F."/>
        </authorList>
    </citation>
    <scope>NUCLEOTIDE SEQUENCE</scope>
</reference>
<gene>
    <name evidence="1" type="ORF">SDC9_173502</name>
</gene>
<protein>
    <submittedName>
        <fullName evidence="1">Uncharacterized protein</fullName>
    </submittedName>
</protein>
<name>A0A645GIV5_9ZZZZ</name>
<proteinExistence type="predicted"/>
<sequence length="145" mass="15438">MSLSVQVGYLIGCHAGRARKSIVLFSSLYPMTASLGSLSRISTILSSVSLTRPFFSSSSAFSQSSSANSCSACDLRSSANTLLTRSSFIANSLIAENDGSLPMGVSSGHLSSRSRNRWSRTRSKAFSSLPHAGSVAWWLYANFPS</sequence>
<accession>A0A645GIV5</accession>
<comment type="caution">
    <text evidence="1">The sequence shown here is derived from an EMBL/GenBank/DDBJ whole genome shotgun (WGS) entry which is preliminary data.</text>
</comment>
<dbReference type="EMBL" id="VSSQ01075495">
    <property type="protein sequence ID" value="MPN26080.1"/>
    <property type="molecule type" value="Genomic_DNA"/>
</dbReference>
<organism evidence="1">
    <name type="scientific">bioreactor metagenome</name>
    <dbReference type="NCBI Taxonomy" id="1076179"/>
    <lineage>
        <taxon>unclassified sequences</taxon>
        <taxon>metagenomes</taxon>
        <taxon>ecological metagenomes</taxon>
    </lineage>
</organism>